<dbReference type="PANTHER" id="PTHR42749">
    <property type="entry name" value="CELL SHAPE-DETERMINING PROTEIN MREB"/>
    <property type="match status" value="1"/>
</dbReference>
<feature type="region of interest" description="Disordered" evidence="1">
    <location>
        <begin position="1"/>
        <end position="53"/>
    </location>
</feature>
<proteinExistence type="predicted"/>
<accession>A0A6A5T816</accession>
<evidence type="ECO:0000313" key="3">
    <source>
        <dbReference type="Proteomes" id="UP000800035"/>
    </source>
</evidence>
<dbReference type="AlphaFoldDB" id="A0A6A5T816"/>
<dbReference type="Gene3D" id="3.90.640.10">
    <property type="entry name" value="Actin, Chain A, domain 4"/>
    <property type="match status" value="1"/>
</dbReference>
<dbReference type="InterPro" id="IPR043129">
    <property type="entry name" value="ATPase_NBD"/>
</dbReference>
<dbReference type="CDD" id="cd10170">
    <property type="entry name" value="ASKHA_NBD_HSP70"/>
    <property type="match status" value="1"/>
</dbReference>
<evidence type="ECO:0008006" key="4">
    <source>
        <dbReference type="Google" id="ProtNLM"/>
    </source>
</evidence>
<protein>
    <recommendedName>
        <fullName evidence="4">Actin-like ATPase domain-containing protein</fullName>
    </recommendedName>
</protein>
<gene>
    <name evidence="2" type="ORF">CC80DRAFT_497783</name>
</gene>
<evidence type="ECO:0000256" key="1">
    <source>
        <dbReference type="SAM" id="MobiDB-lite"/>
    </source>
</evidence>
<organism evidence="2 3">
    <name type="scientific">Byssothecium circinans</name>
    <dbReference type="NCBI Taxonomy" id="147558"/>
    <lineage>
        <taxon>Eukaryota</taxon>
        <taxon>Fungi</taxon>
        <taxon>Dikarya</taxon>
        <taxon>Ascomycota</taxon>
        <taxon>Pezizomycotina</taxon>
        <taxon>Dothideomycetes</taxon>
        <taxon>Pleosporomycetidae</taxon>
        <taxon>Pleosporales</taxon>
        <taxon>Massarineae</taxon>
        <taxon>Massarinaceae</taxon>
        <taxon>Byssothecium</taxon>
    </lineage>
</organism>
<sequence length="765" mass="85458">MAPQTRNAHSRMGLIDPGSIFDDLSDDGDVEMTQDEPEEGDKHKAPDGNEEADEDMIFEETATGFYETDRLIIAVDFGTTFSSVAYVRLKRDQPTTAITLSDIQCIGEYPGYSPPPGIPSNRWDVPTELWYDPVGGGARQDHISGGTTAPQDSDGSSEHDSGGEDSLSNDDDSEYEDGVIETTELEGQVRQPVRPGKQYWGFEVQEQLRMRDIPKKEARPLSRFKLMLDEKWETKEVRDGLKSTLQALKKRKFVKQETDIYTHYLTHLLRHAKQQLELSGILQRDVTVEFVLCVPAKWPSKGCRIMQAAMKEAVNEAGLGDQASDSVANLFMISEPEAAAACVLDGVENEIYNGETVVILDAGGGTVDAVTYQCTYDNPLRLSAEVVPPDSKLCGASYINERFESLLVKKLREETYLVKNGKTIRSIAEAKTAEFENSQKRKIDTTRRGTTLAPIYIDDLQADPSRNFYQNRLTLTHQEIHGSVFHKSLAGARSVLDDQLQLAKSYQNEVQKVILTGGFGQSRALQSYLKSYLRKEKSYNLAGTRIDLIIPDNPSTAVAQGAVLRALDKANGPSRITQCSYGYLSSEPYEPEVFEEHRQTKCRVNKADGEKYVDDTINWFIQAGESVPNEHEVVIEVKHTFPLTAKKLLCKEELYVSDERHRSHYRKTHPSNKGAERAGSIVADMTFLKAEGLIEPESPSEFSTYSSTEKRHWAVKFELVMVVEGRSLSFKARWPLKSDLKAGQRQEVHAQGQVCIAAAFQPGTA</sequence>
<dbReference type="OrthoDB" id="2963168at2759"/>
<dbReference type="Gene3D" id="3.30.420.40">
    <property type="match status" value="2"/>
</dbReference>
<keyword evidence="3" id="KW-1185">Reference proteome</keyword>
<reference evidence="2" key="1">
    <citation type="journal article" date="2020" name="Stud. Mycol.">
        <title>101 Dothideomycetes genomes: a test case for predicting lifestyles and emergence of pathogens.</title>
        <authorList>
            <person name="Haridas S."/>
            <person name="Albert R."/>
            <person name="Binder M."/>
            <person name="Bloem J."/>
            <person name="Labutti K."/>
            <person name="Salamov A."/>
            <person name="Andreopoulos B."/>
            <person name="Baker S."/>
            <person name="Barry K."/>
            <person name="Bills G."/>
            <person name="Bluhm B."/>
            <person name="Cannon C."/>
            <person name="Castanera R."/>
            <person name="Culley D."/>
            <person name="Daum C."/>
            <person name="Ezra D."/>
            <person name="Gonzalez J."/>
            <person name="Henrissat B."/>
            <person name="Kuo A."/>
            <person name="Liang C."/>
            <person name="Lipzen A."/>
            <person name="Lutzoni F."/>
            <person name="Magnuson J."/>
            <person name="Mondo S."/>
            <person name="Nolan M."/>
            <person name="Ohm R."/>
            <person name="Pangilinan J."/>
            <person name="Park H.-J."/>
            <person name="Ramirez L."/>
            <person name="Alfaro M."/>
            <person name="Sun H."/>
            <person name="Tritt A."/>
            <person name="Yoshinaga Y."/>
            <person name="Zwiers L.-H."/>
            <person name="Turgeon B."/>
            <person name="Goodwin S."/>
            <person name="Spatafora J."/>
            <person name="Crous P."/>
            <person name="Grigoriev I."/>
        </authorList>
    </citation>
    <scope>NUCLEOTIDE SEQUENCE</scope>
    <source>
        <strain evidence="2">CBS 675.92</strain>
    </source>
</reference>
<evidence type="ECO:0000313" key="2">
    <source>
        <dbReference type="EMBL" id="KAF1949105.1"/>
    </source>
</evidence>
<dbReference type="PANTHER" id="PTHR42749:SF8">
    <property type="entry name" value="HSP70 FAMILY PROTEIN (AFU_ORTHOLOGUE AFUA_3G13740)"/>
    <property type="match status" value="1"/>
</dbReference>
<name>A0A6A5T816_9PLEO</name>
<dbReference type="EMBL" id="ML977042">
    <property type="protein sequence ID" value="KAF1949105.1"/>
    <property type="molecule type" value="Genomic_DNA"/>
</dbReference>
<dbReference type="Proteomes" id="UP000800035">
    <property type="component" value="Unassembled WGS sequence"/>
</dbReference>
<dbReference type="SUPFAM" id="SSF53067">
    <property type="entry name" value="Actin-like ATPase domain"/>
    <property type="match status" value="2"/>
</dbReference>
<feature type="compositionally biased region" description="Acidic residues" evidence="1">
    <location>
        <begin position="23"/>
        <end position="39"/>
    </location>
</feature>
<feature type="region of interest" description="Disordered" evidence="1">
    <location>
        <begin position="131"/>
        <end position="175"/>
    </location>
</feature>